<accession>A0AA41R4P1</accession>
<reference evidence="1" key="1">
    <citation type="submission" date="2022-04" db="EMBL/GenBank/DDBJ databases">
        <title>Desulfatitalea alkaliphila sp. nov., a novel anaerobic sulfate-reducing bacterium isolated from terrestrial mud volcano, Taman Peninsula, Russia.</title>
        <authorList>
            <person name="Khomyakova M.A."/>
            <person name="Merkel A.Y."/>
            <person name="Slobodkin A.I."/>
        </authorList>
    </citation>
    <scope>NUCLEOTIDE SEQUENCE</scope>
    <source>
        <strain evidence="1">M08but</strain>
    </source>
</reference>
<evidence type="ECO:0000313" key="2">
    <source>
        <dbReference type="Proteomes" id="UP001165427"/>
    </source>
</evidence>
<dbReference type="AlphaFoldDB" id="A0AA41R4P1"/>
<dbReference type="EMBL" id="JALJRB010000008">
    <property type="protein sequence ID" value="MCJ8500741.1"/>
    <property type="molecule type" value="Genomic_DNA"/>
</dbReference>
<dbReference type="RefSeq" id="WP_246906062.1">
    <property type="nucleotide sequence ID" value="NZ_JALJRB010000008.1"/>
</dbReference>
<dbReference type="Pfam" id="PF06258">
    <property type="entry name" value="Mito_fiss_Elm1"/>
    <property type="match status" value="1"/>
</dbReference>
<comment type="caution">
    <text evidence="1">The sequence shown here is derived from an EMBL/GenBank/DDBJ whole genome shotgun (WGS) entry which is preliminary data.</text>
</comment>
<dbReference type="Proteomes" id="UP001165427">
    <property type="component" value="Unassembled WGS sequence"/>
</dbReference>
<evidence type="ECO:0000313" key="1">
    <source>
        <dbReference type="EMBL" id="MCJ8500741.1"/>
    </source>
</evidence>
<dbReference type="InterPro" id="IPR009367">
    <property type="entry name" value="Elm1-like"/>
</dbReference>
<organism evidence="1 2">
    <name type="scientific">Desulfatitalea alkaliphila</name>
    <dbReference type="NCBI Taxonomy" id="2929485"/>
    <lineage>
        <taxon>Bacteria</taxon>
        <taxon>Pseudomonadati</taxon>
        <taxon>Thermodesulfobacteriota</taxon>
        <taxon>Desulfobacteria</taxon>
        <taxon>Desulfobacterales</taxon>
        <taxon>Desulfosarcinaceae</taxon>
        <taxon>Desulfatitalea</taxon>
    </lineage>
</organism>
<keyword evidence="2" id="KW-1185">Reference proteome</keyword>
<name>A0AA41R4P1_9BACT</name>
<sequence>MNPLSIAAFLDGRLGHEKQTRGIIQVLERLTPVSVKELRLSQPPADGLRALAADGAALLRLLRPAAQQRHGTDLIIGTGARTHLPMLAYKRRHGGRVITCMAPDPLRRPWIDLCLVPMHDKVRPAANVLRTIGPPGTGCNRRAHDPGRGLLLIGGVDPKSHVWDSAALMEQVAALVGGETGLRWTISSSPRTPAEMVTQLAAFAAGDERTAFFDARETPPGWIEAAYDAHRTVWVTADSVSMVYEALTAGCRVGVLPVRWKRPQNKFQTGIEYLIRHQGVVTFDMWRRGRRPGTGPQLDEAHRCAEEILRHWWPNRLDPDTVISRISRD</sequence>
<proteinExistence type="predicted"/>
<protein>
    <submittedName>
        <fullName evidence="1">Mitochondrial fission ELM1 family protein</fullName>
    </submittedName>
</protein>
<gene>
    <name evidence="1" type="ORF">MRX98_09180</name>
</gene>